<dbReference type="Proteomes" id="UP000199341">
    <property type="component" value="Unassembled WGS sequence"/>
</dbReference>
<organism evidence="5 6">
    <name type="scientific">Actinacidiphila guanduensis</name>
    <dbReference type="NCBI Taxonomy" id="310781"/>
    <lineage>
        <taxon>Bacteria</taxon>
        <taxon>Bacillati</taxon>
        <taxon>Actinomycetota</taxon>
        <taxon>Actinomycetes</taxon>
        <taxon>Kitasatosporales</taxon>
        <taxon>Streptomycetaceae</taxon>
        <taxon>Actinacidiphila</taxon>
    </lineage>
</organism>
<feature type="region of interest" description="Disordered" evidence="1">
    <location>
        <begin position="495"/>
        <end position="521"/>
    </location>
</feature>
<feature type="domain" description="vWA-MoxR associated protein C-terminal" evidence="4">
    <location>
        <begin position="237"/>
        <end position="497"/>
    </location>
</feature>
<accession>A0A1G9ZMH0</accession>
<gene>
    <name evidence="5" type="ORF">SAMN05216259_103224</name>
</gene>
<keyword evidence="6" id="KW-1185">Reference proteome</keyword>
<dbReference type="Pfam" id="PF19916">
    <property type="entry name" value="VMAP-M0"/>
    <property type="match status" value="1"/>
</dbReference>
<evidence type="ECO:0000313" key="5">
    <source>
        <dbReference type="EMBL" id="SDN22484.1"/>
    </source>
</evidence>
<feature type="domain" description="Effector-associated" evidence="3">
    <location>
        <begin position="18"/>
        <end position="96"/>
    </location>
</feature>
<name>A0A1G9ZMH0_9ACTN</name>
<feature type="compositionally biased region" description="Basic and acidic residues" evidence="1">
    <location>
        <begin position="496"/>
        <end position="521"/>
    </location>
</feature>
<feature type="region of interest" description="Disordered" evidence="1">
    <location>
        <begin position="425"/>
        <end position="451"/>
    </location>
</feature>
<evidence type="ECO:0000313" key="6">
    <source>
        <dbReference type="Proteomes" id="UP000199341"/>
    </source>
</evidence>
<evidence type="ECO:0000256" key="1">
    <source>
        <dbReference type="SAM" id="MobiDB-lite"/>
    </source>
</evidence>
<dbReference type="InterPro" id="IPR045431">
    <property type="entry name" value="EAD2"/>
</dbReference>
<dbReference type="InterPro" id="IPR045555">
    <property type="entry name" value="VMAP-M0"/>
</dbReference>
<protein>
    <submittedName>
        <fullName evidence="5">Uncharacterized protein</fullName>
    </submittedName>
</protein>
<dbReference type="EMBL" id="FNIE01000003">
    <property type="protein sequence ID" value="SDN22484.1"/>
    <property type="molecule type" value="Genomic_DNA"/>
</dbReference>
<dbReference type="AlphaFoldDB" id="A0A1G9ZMH0"/>
<dbReference type="STRING" id="310781.SAMN05216259_103224"/>
<dbReference type="RefSeq" id="WP_093783487.1">
    <property type="nucleotide sequence ID" value="NZ_FNIE01000003.1"/>
</dbReference>
<evidence type="ECO:0000259" key="3">
    <source>
        <dbReference type="Pfam" id="PF19956"/>
    </source>
</evidence>
<dbReference type="InterPro" id="IPR045450">
    <property type="entry name" value="VMAP_C"/>
</dbReference>
<dbReference type="Pfam" id="PF19956">
    <property type="entry name" value="EAD2"/>
    <property type="match status" value="1"/>
</dbReference>
<dbReference type="Pfam" id="PF20028">
    <property type="entry name" value="VMAP-C"/>
    <property type="match status" value="1"/>
</dbReference>
<proteinExistence type="predicted"/>
<reference evidence="5 6" key="1">
    <citation type="submission" date="2016-10" db="EMBL/GenBank/DDBJ databases">
        <authorList>
            <person name="de Groot N.N."/>
        </authorList>
    </citation>
    <scope>NUCLEOTIDE SEQUENCE [LARGE SCALE GENOMIC DNA]</scope>
    <source>
        <strain evidence="5 6">CGMCC 4.2022</strain>
    </source>
</reference>
<dbReference type="OrthoDB" id="3867284at2"/>
<evidence type="ECO:0000259" key="2">
    <source>
        <dbReference type="Pfam" id="PF19916"/>
    </source>
</evidence>
<sequence>MAGYAGGSSGRLPELFAALQSVAVLTEPGGRGLLLRIAERELERPVGVGTGESADAGYFHLELAMACLNSPRTMTAVCNALALLDEEGTAAVRALGAELTAQPVLPPEQEERLRDLLKDLTTPRLDQLCRDAAGDLHDPYDLPAFDDAWSAHQALSGLNAREDGLPPALALVEYLAAEVAYDFDRAIALRGWNDRQAAALGLASELGVLRQRVQYAPPTAAHDAYLVIRLLPAEEPGRYRLTSWRHYGSGEPGSWQPRQGRTAVFTLAEAEAEVQELVYEAEEEWARDAGCIHVEFALLTEELNLPVQLWRFELDSDTPALLCTAYPVVVRSLTRGRTPRWHRLWRRRWQLLREHPEQWQHLVVGHPDGHHPPAGRADILEARLRADESVGTVVLSGPPEARTDGGAELQAALRTGVPVMLWLGRDEPAGGTAGEQPHDLPGTEEADGTAAPFERLLRDPVELREAVKQLRLEAQSASPDRPDHRVGRRVVLLWDDPTRPVETHEPLSGPDRWDRRRVDGR</sequence>
<evidence type="ECO:0000259" key="4">
    <source>
        <dbReference type="Pfam" id="PF20028"/>
    </source>
</evidence>
<feature type="domain" description="vWA-MoxR associated protein middle region 0" evidence="2">
    <location>
        <begin position="105"/>
        <end position="211"/>
    </location>
</feature>